<keyword evidence="2" id="KW-1185">Reference proteome</keyword>
<reference evidence="1 2" key="1">
    <citation type="journal article" date="2016" name="Sci. Rep.">
        <title>Metabolic traits of an uncultured archaeal lineage -MSBL1- from brine pools of the Red Sea.</title>
        <authorList>
            <person name="Mwirichia R."/>
            <person name="Alam I."/>
            <person name="Rashid M."/>
            <person name="Vinu M."/>
            <person name="Ba-Alawi W."/>
            <person name="Anthony Kamau A."/>
            <person name="Kamanda Ngugi D."/>
            <person name="Goker M."/>
            <person name="Klenk H.P."/>
            <person name="Bajic V."/>
            <person name="Stingl U."/>
        </authorList>
    </citation>
    <scope>NUCLEOTIDE SEQUENCE [LARGE SCALE GENOMIC DNA]</scope>
    <source>
        <strain evidence="1">SCGC-AAA259B11</strain>
    </source>
</reference>
<sequence>DYSAWKRFPPGKYDGMEYKVVRGNWTDSRGTTAVVKVRGTYSIFDEAGFEHTIRLDTFRVDSVSNCLPSPLPKEEDEQRRAVERAMDEVIPFEIERWKEENPEKYAKIMGLNREAPAT</sequence>
<dbReference type="AlphaFoldDB" id="A0A133U827"/>
<accession>A0A133U827</accession>
<comment type="caution">
    <text evidence="1">The sequence shown here is derived from an EMBL/GenBank/DDBJ whole genome shotgun (WGS) entry which is preliminary data.</text>
</comment>
<evidence type="ECO:0000313" key="2">
    <source>
        <dbReference type="Proteomes" id="UP000070184"/>
    </source>
</evidence>
<organism evidence="1 2">
    <name type="scientific">candidate division MSBL1 archaeon SCGC-AAA259B11</name>
    <dbReference type="NCBI Taxonomy" id="1698260"/>
    <lineage>
        <taxon>Archaea</taxon>
        <taxon>Methanobacteriati</taxon>
        <taxon>Methanobacteriota</taxon>
        <taxon>candidate division MSBL1</taxon>
    </lineage>
</organism>
<evidence type="ECO:0000313" key="1">
    <source>
        <dbReference type="EMBL" id="KXA90361.1"/>
    </source>
</evidence>
<feature type="non-terminal residue" evidence="1">
    <location>
        <position position="1"/>
    </location>
</feature>
<protein>
    <submittedName>
        <fullName evidence="1">Uncharacterized protein</fullName>
    </submittedName>
</protein>
<name>A0A133U827_9EURY</name>
<dbReference type="Proteomes" id="UP000070184">
    <property type="component" value="Unassembled WGS sequence"/>
</dbReference>
<dbReference type="EMBL" id="LHXK01000006">
    <property type="protein sequence ID" value="KXA90361.1"/>
    <property type="molecule type" value="Genomic_DNA"/>
</dbReference>
<gene>
    <name evidence="1" type="ORF">AKJ61_00745</name>
</gene>
<proteinExistence type="predicted"/>